<dbReference type="NCBIfam" id="NF001936">
    <property type="entry name" value="PRK00714.1-3"/>
    <property type="match status" value="1"/>
</dbReference>
<dbReference type="EMBL" id="JSUQ01000007">
    <property type="protein sequence ID" value="KHQ53553.1"/>
    <property type="molecule type" value="Genomic_DNA"/>
</dbReference>
<dbReference type="InterPro" id="IPR015797">
    <property type="entry name" value="NUDIX_hydrolase-like_dom_sf"/>
</dbReference>
<dbReference type="InterPro" id="IPR000086">
    <property type="entry name" value="NUDIX_hydrolase_dom"/>
</dbReference>
<dbReference type="HAMAP" id="MF_00298">
    <property type="entry name" value="Nudix_RppH"/>
    <property type="match status" value="1"/>
</dbReference>
<dbReference type="NCBIfam" id="NF001937">
    <property type="entry name" value="PRK00714.1-4"/>
    <property type="match status" value="1"/>
</dbReference>
<proteinExistence type="inferred from homology"/>
<evidence type="ECO:0000256" key="1">
    <source>
        <dbReference type="ARBA" id="ARBA00001936"/>
    </source>
</evidence>
<protein>
    <recommendedName>
        <fullName evidence="4">RNA pyrophosphohydrolase</fullName>
        <ecNumber evidence="4">3.6.1.-</ecNumber>
    </recommendedName>
    <alternativeName>
        <fullName evidence="4">(Di)nucleoside polyphosphate hydrolase</fullName>
    </alternativeName>
</protein>
<dbReference type="InterPro" id="IPR022927">
    <property type="entry name" value="RppH"/>
</dbReference>
<dbReference type="PATRIC" id="fig|1515334.3.peg.2099"/>
<dbReference type="InterPro" id="IPR020084">
    <property type="entry name" value="NUDIX_hydrolase_CS"/>
</dbReference>
<sequence length="167" mass="19240">MSKTRPMTPEDIAALPYRRNVGVMLVNAQGHAFVGQRIDSEVPAWQMPQGGIDKGEDPRDAALRELEEETGVSRDLVTVEAETEGWIAYDLPHDIVPRIWKGRYKGQEQKWFLLRFHGTDDQVRLDADDHQEFSEWCWLPADEVVEQIVPFKRPVYAQVIAAFRDHL</sequence>
<dbReference type="GO" id="GO:0034432">
    <property type="term" value="F:bis(5'-adenosyl)-pentaphosphatase activity"/>
    <property type="evidence" value="ECO:0007669"/>
    <property type="project" value="TreeGrafter"/>
</dbReference>
<dbReference type="NCBIfam" id="NF001938">
    <property type="entry name" value="PRK00714.1-5"/>
    <property type="match status" value="1"/>
</dbReference>
<evidence type="ECO:0000256" key="3">
    <source>
        <dbReference type="ARBA" id="ARBA00022801"/>
    </source>
</evidence>
<comment type="caution">
    <text evidence="6">The sequence shown here is derived from an EMBL/GenBank/DDBJ whole genome shotgun (WGS) entry which is preliminary data.</text>
</comment>
<dbReference type="GO" id="GO:0019693">
    <property type="term" value="P:ribose phosphate metabolic process"/>
    <property type="evidence" value="ECO:0007669"/>
    <property type="project" value="TreeGrafter"/>
</dbReference>
<reference evidence="6 7" key="1">
    <citation type="submission" date="2014-10" db="EMBL/GenBank/DDBJ databases">
        <title>Genome sequence of Ponticoccus sp. strain UMTAT08 isolated from clonal culture of toxic dinoflagellate Alexandrium tamiyavanichii.</title>
        <authorList>
            <person name="Gan H.Y."/>
            <person name="Muhd D.-D."/>
            <person name="Mohd Noor M.E."/>
            <person name="Yeong Y.S."/>
            <person name="Usup G."/>
        </authorList>
    </citation>
    <scope>NUCLEOTIDE SEQUENCE [LARGE SCALE GENOMIC DNA]</scope>
    <source>
        <strain evidence="6 7">UMTAT08</strain>
    </source>
</reference>
<evidence type="ECO:0000256" key="2">
    <source>
        <dbReference type="ARBA" id="ARBA00001946"/>
    </source>
</evidence>
<dbReference type="PANTHER" id="PTHR11839">
    <property type="entry name" value="UDP/ADP-SUGAR PYROPHOSPHATASE"/>
    <property type="match status" value="1"/>
</dbReference>
<comment type="function">
    <text evidence="4">Accelerates the degradation of transcripts by removing pyrophosphate from the 5'-end of triphosphorylated RNA, leading to a more labile monophosphorylated state that can stimulate subsequent ribonuclease cleavage.</text>
</comment>
<evidence type="ECO:0000313" key="7">
    <source>
        <dbReference type="Proteomes" id="UP000030960"/>
    </source>
</evidence>
<accession>A0A0B3S3L2</accession>
<dbReference type="AlphaFoldDB" id="A0A0B3S3L2"/>
<organism evidence="6 7">
    <name type="scientific">Mameliella alba</name>
    <dbReference type="NCBI Taxonomy" id="561184"/>
    <lineage>
        <taxon>Bacteria</taxon>
        <taxon>Pseudomonadati</taxon>
        <taxon>Pseudomonadota</taxon>
        <taxon>Alphaproteobacteria</taxon>
        <taxon>Rhodobacterales</taxon>
        <taxon>Roseobacteraceae</taxon>
        <taxon>Mameliella</taxon>
    </lineage>
</organism>
<comment type="similarity">
    <text evidence="4">Belongs to the Nudix hydrolase family. RppH subfamily.</text>
</comment>
<keyword evidence="7" id="KW-1185">Reference proteome</keyword>
<dbReference type="Pfam" id="PF00293">
    <property type="entry name" value="NUDIX"/>
    <property type="match status" value="1"/>
</dbReference>
<dbReference type="Proteomes" id="UP000030960">
    <property type="component" value="Unassembled WGS sequence"/>
</dbReference>
<dbReference type="Gene3D" id="3.90.79.10">
    <property type="entry name" value="Nucleoside Triphosphate Pyrophosphohydrolase"/>
    <property type="match status" value="1"/>
</dbReference>
<dbReference type="InterPro" id="IPR020476">
    <property type="entry name" value="Nudix_hydrolase"/>
</dbReference>
<dbReference type="PROSITE" id="PS00893">
    <property type="entry name" value="NUDIX_BOX"/>
    <property type="match status" value="1"/>
</dbReference>
<evidence type="ECO:0000256" key="4">
    <source>
        <dbReference type="HAMAP-Rule" id="MF_00298"/>
    </source>
</evidence>
<dbReference type="GO" id="GO:0008893">
    <property type="term" value="F:guanosine-3',5'-bis(diphosphate) 3'-diphosphatase activity"/>
    <property type="evidence" value="ECO:0007669"/>
    <property type="project" value="TreeGrafter"/>
</dbReference>
<dbReference type="SUPFAM" id="SSF55811">
    <property type="entry name" value="Nudix"/>
    <property type="match status" value="1"/>
</dbReference>
<dbReference type="EC" id="3.6.1.-" evidence="4"/>
<feature type="domain" description="Nudix hydrolase" evidence="5">
    <location>
        <begin position="16"/>
        <end position="161"/>
    </location>
</feature>
<dbReference type="STRING" id="561184.SAMN05216376_106134"/>
<dbReference type="CDD" id="cd03671">
    <property type="entry name" value="NUDIX_Ap4A_hydrolase_plant_like"/>
    <property type="match status" value="1"/>
</dbReference>
<name>A0A0B3S3L2_9RHOB</name>
<gene>
    <name evidence="4 6" type="primary">rppH</name>
    <name evidence="4" type="synonym">nudH</name>
    <name evidence="6" type="ORF">OA50_02084</name>
</gene>
<dbReference type="PANTHER" id="PTHR11839:SF22">
    <property type="entry name" value="NUDIX HYDROLASE 26, CHLOROPLASTIC"/>
    <property type="match status" value="1"/>
</dbReference>
<feature type="short sequence motif" description="Nudix box" evidence="4">
    <location>
        <begin position="50"/>
        <end position="71"/>
    </location>
</feature>
<comment type="cofactor">
    <cofactor evidence="2">
        <name>Mg(2+)</name>
        <dbReference type="ChEBI" id="CHEBI:18420"/>
    </cofactor>
</comment>
<evidence type="ECO:0000313" key="6">
    <source>
        <dbReference type="EMBL" id="KHQ53553.1"/>
    </source>
</evidence>
<dbReference type="PROSITE" id="PS51462">
    <property type="entry name" value="NUDIX"/>
    <property type="match status" value="1"/>
</dbReference>
<comment type="cofactor">
    <cofactor evidence="4">
        <name>a divalent metal cation</name>
        <dbReference type="ChEBI" id="CHEBI:60240"/>
    </cofactor>
</comment>
<dbReference type="PRINTS" id="PR00502">
    <property type="entry name" value="NUDIXFAMILY"/>
</dbReference>
<comment type="cofactor">
    <cofactor evidence="1">
        <name>Mn(2+)</name>
        <dbReference type="ChEBI" id="CHEBI:29035"/>
    </cofactor>
</comment>
<keyword evidence="3 4" id="KW-0378">Hydrolase</keyword>
<evidence type="ECO:0000259" key="5">
    <source>
        <dbReference type="PROSITE" id="PS51462"/>
    </source>
</evidence>
<dbReference type="GO" id="GO:0006753">
    <property type="term" value="P:nucleoside phosphate metabolic process"/>
    <property type="evidence" value="ECO:0007669"/>
    <property type="project" value="TreeGrafter"/>
</dbReference>